<evidence type="ECO:0000313" key="7">
    <source>
        <dbReference type="Proteomes" id="UP000587002"/>
    </source>
</evidence>
<dbReference type="GO" id="GO:0046873">
    <property type="term" value="F:metal ion transmembrane transporter activity"/>
    <property type="evidence" value="ECO:0007669"/>
    <property type="project" value="InterPro"/>
</dbReference>
<feature type="transmembrane region" description="Helical" evidence="5">
    <location>
        <begin position="339"/>
        <end position="363"/>
    </location>
</feature>
<keyword evidence="3 5" id="KW-1133">Transmembrane helix</keyword>
<evidence type="ECO:0000256" key="3">
    <source>
        <dbReference type="ARBA" id="ARBA00022989"/>
    </source>
</evidence>
<feature type="transmembrane region" description="Helical" evidence="5">
    <location>
        <begin position="18"/>
        <end position="36"/>
    </location>
</feature>
<organism evidence="6 7">
    <name type="scientific">Saccharopolyspora hordei</name>
    <dbReference type="NCBI Taxonomy" id="1838"/>
    <lineage>
        <taxon>Bacteria</taxon>
        <taxon>Bacillati</taxon>
        <taxon>Actinomycetota</taxon>
        <taxon>Actinomycetes</taxon>
        <taxon>Pseudonocardiales</taxon>
        <taxon>Pseudonocardiaceae</taxon>
        <taxon>Saccharopolyspora</taxon>
    </lineage>
</organism>
<proteinExistence type="predicted"/>
<feature type="transmembrane region" description="Helical" evidence="5">
    <location>
        <begin position="48"/>
        <end position="69"/>
    </location>
</feature>
<feature type="transmembrane region" description="Helical" evidence="5">
    <location>
        <begin position="120"/>
        <end position="140"/>
    </location>
</feature>
<dbReference type="Proteomes" id="UP000587002">
    <property type="component" value="Unassembled WGS sequence"/>
</dbReference>
<dbReference type="RefSeq" id="WP_179723807.1">
    <property type="nucleotide sequence ID" value="NZ_BAABFH010000001.1"/>
</dbReference>
<dbReference type="AlphaFoldDB" id="A0A853ATJ2"/>
<accession>A0A853ATJ2</accession>
<keyword evidence="4 5" id="KW-0472">Membrane</keyword>
<evidence type="ECO:0000256" key="2">
    <source>
        <dbReference type="ARBA" id="ARBA00022692"/>
    </source>
</evidence>
<evidence type="ECO:0000256" key="5">
    <source>
        <dbReference type="SAM" id="Phobius"/>
    </source>
</evidence>
<comment type="caution">
    <text evidence="6">The sequence shown here is derived from an EMBL/GenBank/DDBJ whole genome shotgun (WGS) entry which is preliminary data.</text>
</comment>
<gene>
    <name evidence="6" type="ORF">HNR68_004604</name>
</gene>
<feature type="transmembrane region" description="Helical" evidence="5">
    <location>
        <begin position="280"/>
        <end position="305"/>
    </location>
</feature>
<feature type="transmembrane region" description="Helical" evidence="5">
    <location>
        <begin position="152"/>
        <end position="170"/>
    </location>
</feature>
<keyword evidence="7" id="KW-1185">Reference proteome</keyword>
<dbReference type="EMBL" id="JACCFJ010000001">
    <property type="protein sequence ID" value="NYI85974.1"/>
    <property type="molecule type" value="Genomic_DNA"/>
</dbReference>
<name>A0A853ATJ2_9PSEU</name>
<feature type="transmembrane region" description="Helical" evidence="5">
    <location>
        <begin position="231"/>
        <end position="260"/>
    </location>
</feature>
<evidence type="ECO:0000256" key="1">
    <source>
        <dbReference type="ARBA" id="ARBA00004141"/>
    </source>
</evidence>
<feature type="transmembrane region" description="Helical" evidence="5">
    <location>
        <begin position="90"/>
        <end position="108"/>
    </location>
</feature>
<protein>
    <submittedName>
        <fullName evidence="6">Mn2+/Fe2+ NRAMP family transporter</fullName>
    </submittedName>
</protein>
<dbReference type="InterPro" id="IPR001046">
    <property type="entry name" value="NRAMP_fam"/>
</dbReference>
<dbReference type="GO" id="GO:0016020">
    <property type="term" value="C:membrane"/>
    <property type="evidence" value="ECO:0007669"/>
    <property type="project" value="UniProtKB-SubCell"/>
</dbReference>
<dbReference type="Pfam" id="PF01566">
    <property type="entry name" value="Nramp"/>
    <property type="match status" value="1"/>
</dbReference>
<keyword evidence="2 5" id="KW-0812">Transmembrane</keyword>
<feature type="transmembrane region" description="Helical" evidence="5">
    <location>
        <begin position="317"/>
        <end position="333"/>
    </location>
</feature>
<evidence type="ECO:0000256" key="4">
    <source>
        <dbReference type="ARBA" id="ARBA00023136"/>
    </source>
</evidence>
<feature type="transmembrane region" description="Helical" evidence="5">
    <location>
        <begin position="375"/>
        <end position="395"/>
    </location>
</feature>
<evidence type="ECO:0000313" key="6">
    <source>
        <dbReference type="EMBL" id="NYI85974.1"/>
    </source>
</evidence>
<feature type="transmembrane region" description="Helical" evidence="5">
    <location>
        <begin position="190"/>
        <end position="210"/>
    </location>
</feature>
<comment type="subcellular location">
    <subcellularLocation>
        <location evidence="1">Membrane</location>
        <topology evidence="1">Multi-pass membrane protein</topology>
    </subcellularLocation>
</comment>
<sequence>MAETTTAEKGPSAARRSTLLGAVFLMATSAIGPGFITQTTEFTVQLGAAFAFAILVSILVDIAVQLNVWRVIGVSGMRAQDLGNKVVPGLGYVLAALVVFGGLVFNVGNVSGTSLGLDALVGLDAKIGGALSAVIAIGIFLSKKAGVAMDRIVVVLGVVMILLTAFVAFSSAPPVGEALVQSVWPSEVDFLSITTLIGGTVGGYITYAGAHRLVDAGVTGPEQVVDVSRSSVVSLLVTGVMRLVLFLAVLGVVAGGVALTSANPTAEAFEHAAGEVGVRLFGMILWAASITSVVGAAYTSVSFLVTFSPKLARARTWLVVAFVALSAAVFLLLDQAPTTLLVLAGSLNGLLLPVGFGVLMFVAARRRDLLGGYRYPRWLLIVGVAAWLLTVYLGVNSLGGIAALWK</sequence>
<reference evidence="6 7" key="1">
    <citation type="submission" date="2020-07" db="EMBL/GenBank/DDBJ databases">
        <title>Sequencing the genomes of 1000 actinobacteria strains.</title>
        <authorList>
            <person name="Klenk H.-P."/>
        </authorList>
    </citation>
    <scope>NUCLEOTIDE SEQUENCE [LARGE SCALE GENOMIC DNA]</scope>
    <source>
        <strain evidence="6 7">DSM 44065</strain>
    </source>
</reference>